<feature type="transmembrane region" description="Helical" evidence="1">
    <location>
        <begin position="143"/>
        <end position="159"/>
    </location>
</feature>
<accession>A0ABY2RFC6</accession>
<organism evidence="2 3">
    <name type="scientific">Rhodococcus oryzae</name>
    <dbReference type="NCBI Taxonomy" id="2571143"/>
    <lineage>
        <taxon>Bacteria</taxon>
        <taxon>Bacillati</taxon>
        <taxon>Actinomycetota</taxon>
        <taxon>Actinomycetes</taxon>
        <taxon>Mycobacteriales</taxon>
        <taxon>Nocardiaceae</taxon>
        <taxon>Rhodococcus</taxon>
    </lineage>
</organism>
<keyword evidence="3" id="KW-1185">Reference proteome</keyword>
<sequence length="233" mass="26400">MTAATETPVYPHTNPIWRALRLVFAGLGILALVWIPLRNIDSETFSTTNYFSYFTILSNVLTVIVFLVGAFADPQSRNWQLFRGATTVYMVITGIIYAALLANVDVMLQDKWINVLLHEILPLAIFLDWLINPPRMRITDRQSMTWLTFPVVYGVYTLVRGPIVDWYPYPFIDPRVQGYLQMSIGLVVLLLAMVLMSFAVNAAGRLAQRWRYGGTERRMAAEGIATGESEEMA</sequence>
<evidence type="ECO:0008006" key="4">
    <source>
        <dbReference type="Google" id="ProtNLM"/>
    </source>
</evidence>
<dbReference type="RefSeq" id="WP_136911537.1">
    <property type="nucleotide sequence ID" value="NZ_SUMD01000011.1"/>
</dbReference>
<evidence type="ECO:0000313" key="3">
    <source>
        <dbReference type="Proteomes" id="UP000305109"/>
    </source>
</evidence>
<evidence type="ECO:0000313" key="2">
    <source>
        <dbReference type="EMBL" id="TJZ75417.1"/>
    </source>
</evidence>
<comment type="caution">
    <text evidence="2">The sequence shown here is derived from an EMBL/GenBank/DDBJ whole genome shotgun (WGS) entry which is preliminary data.</text>
</comment>
<feature type="transmembrane region" description="Helical" evidence="1">
    <location>
        <begin position="50"/>
        <end position="72"/>
    </location>
</feature>
<keyword evidence="1" id="KW-1133">Transmembrane helix</keyword>
<keyword evidence="1" id="KW-0472">Membrane</keyword>
<keyword evidence="1" id="KW-0812">Transmembrane</keyword>
<protein>
    <recommendedName>
        <fullName evidence="4">FAR-17a/AIG1-like protein</fullName>
    </recommendedName>
</protein>
<feature type="transmembrane region" description="Helical" evidence="1">
    <location>
        <begin position="81"/>
        <end position="100"/>
    </location>
</feature>
<dbReference type="EMBL" id="SUMD01000011">
    <property type="protein sequence ID" value="TJZ75417.1"/>
    <property type="molecule type" value="Genomic_DNA"/>
</dbReference>
<name>A0ABY2RFC6_9NOCA</name>
<feature type="transmembrane region" description="Helical" evidence="1">
    <location>
        <begin position="19"/>
        <end position="38"/>
    </location>
</feature>
<proteinExistence type="predicted"/>
<reference evidence="2 3" key="1">
    <citation type="submission" date="2019-04" db="EMBL/GenBank/DDBJ databases">
        <title>Rhodococcus oryzae sp. nov., a novel actinomycete isolated from rhizosphere soil of rice (Oryza sativa L.).</title>
        <authorList>
            <person name="Li C."/>
        </authorList>
    </citation>
    <scope>NUCLEOTIDE SEQUENCE [LARGE SCALE GENOMIC DNA]</scope>
    <source>
        <strain evidence="2 3">NEAU-CX67</strain>
    </source>
</reference>
<dbReference type="Proteomes" id="UP000305109">
    <property type="component" value="Unassembled WGS sequence"/>
</dbReference>
<dbReference type="NCBIfam" id="NF038065">
    <property type="entry name" value="Pr6Pr"/>
    <property type="match status" value="1"/>
</dbReference>
<gene>
    <name evidence="2" type="ORF">FCG67_20730</name>
</gene>
<feature type="transmembrane region" description="Helical" evidence="1">
    <location>
        <begin position="179"/>
        <end position="203"/>
    </location>
</feature>
<dbReference type="InterPro" id="IPR049713">
    <property type="entry name" value="Pr6Pr-like"/>
</dbReference>
<evidence type="ECO:0000256" key="1">
    <source>
        <dbReference type="SAM" id="Phobius"/>
    </source>
</evidence>